<sequence length="337" mass="37064">MGDSSMVVMWVHANDTVLSQRRAPYEVMPTSDTNPPFLATISPSATLVSVHCFAPLHIADGSLFSQLDAEQPQVAFTRPAIPEELQSIIWAFSPTDPSSPDPNAPIGIHFMHGRGQFNLTRTSPPPEDDLAGVSSSPEDAIFMHAILCIAGFLVLLPAGALWARYAKAVHSVHPGWFKFHWYIQAAAGIFIVLGVLVGIRASRSHFDDTHKRLGTFLFSAYALQCAAGTAVHLAETSSRTRALMHMVFGLVIISLSLYQARIGYNHEWVAATGQGVPRLFGPLWYTLILLLPTFFLLVFLFARRRTEHSKAIDIRDDEVAMETRPLRAGEDDDDTGS</sequence>
<comment type="caution">
    <text evidence="1">The sequence shown here is derived from an EMBL/GenBank/DDBJ whole genome shotgun (WGS) entry which is preliminary data.</text>
</comment>
<reference evidence="1" key="1">
    <citation type="submission" date="2021-03" db="EMBL/GenBank/DDBJ databases">
        <authorList>
            <consortium name="DOE Joint Genome Institute"/>
            <person name="Ahrendt S."/>
            <person name="Looney B.P."/>
            <person name="Miyauchi S."/>
            <person name="Morin E."/>
            <person name="Drula E."/>
            <person name="Courty P.E."/>
            <person name="Chicoki N."/>
            <person name="Fauchery L."/>
            <person name="Kohler A."/>
            <person name="Kuo A."/>
            <person name="Labutti K."/>
            <person name="Pangilinan J."/>
            <person name="Lipzen A."/>
            <person name="Riley R."/>
            <person name="Andreopoulos W."/>
            <person name="He G."/>
            <person name="Johnson J."/>
            <person name="Barry K.W."/>
            <person name="Grigoriev I.V."/>
            <person name="Nagy L."/>
            <person name="Hibbett D."/>
            <person name="Henrissat B."/>
            <person name="Matheny P.B."/>
            <person name="Labbe J."/>
            <person name="Martin F."/>
        </authorList>
    </citation>
    <scope>NUCLEOTIDE SEQUENCE</scope>
    <source>
        <strain evidence="1">HHB10654</strain>
    </source>
</reference>
<organism evidence="1 2">
    <name type="scientific">Artomyces pyxidatus</name>
    <dbReference type="NCBI Taxonomy" id="48021"/>
    <lineage>
        <taxon>Eukaryota</taxon>
        <taxon>Fungi</taxon>
        <taxon>Dikarya</taxon>
        <taxon>Basidiomycota</taxon>
        <taxon>Agaricomycotina</taxon>
        <taxon>Agaricomycetes</taxon>
        <taxon>Russulales</taxon>
        <taxon>Auriscalpiaceae</taxon>
        <taxon>Artomyces</taxon>
    </lineage>
</organism>
<name>A0ACB8SPJ6_9AGAM</name>
<protein>
    <submittedName>
        <fullName evidence="1">Uncharacterized protein</fullName>
    </submittedName>
</protein>
<dbReference type="Proteomes" id="UP000814140">
    <property type="component" value="Unassembled WGS sequence"/>
</dbReference>
<dbReference type="EMBL" id="MU277239">
    <property type="protein sequence ID" value="KAI0058122.1"/>
    <property type="molecule type" value="Genomic_DNA"/>
</dbReference>
<reference evidence="1" key="2">
    <citation type="journal article" date="2022" name="New Phytol.">
        <title>Evolutionary transition to the ectomycorrhizal habit in the genomes of a hyperdiverse lineage of mushroom-forming fungi.</title>
        <authorList>
            <person name="Looney B."/>
            <person name="Miyauchi S."/>
            <person name="Morin E."/>
            <person name="Drula E."/>
            <person name="Courty P.E."/>
            <person name="Kohler A."/>
            <person name="Kuo A."/>
            <person name="LaButti K."/>
            <person name="Pangilinan J."/>
            <person name="Lipzen A."/>
            <person name="Riley R."/>
            <person name="Andreopoulos W."/>
            <person name="He G."/>
            <person name="Johnson J."/>
            <person name="Nolan M."/>
            <person name="Tritt A."/>
            <person name="Barry K.W."/>
            <person name="Grigoriev I.V."/>
            <person name="Nagy L.G."/>
            <person name="Hibbett D."/>
            <person name="Henrissat B."/>
            <person name="Matheny P.B."/>
            <person name="Labbe J."/>
            <person name="Martin F.M."/>
        </authorList>
    </citation>
    <scope>NUCLEOTIDE SEQUENCE</scope>
    <source>
        <strain evidence="1">HHB10654</strain>
    </source>
</reference>
<proteinExistence type="predicted"/>
<accession>A0ACB8SPJ6</accession>
<keyword evidence="2" id="KW-1185">Reference proteome</keyword>
<evidence type="ECO:0000313" key="2">
    <source>
        <dbReference type="Proteomes" id="UP000814140"/>
    </source>
</evidence>
<evidence type="ECO:0000313" key="1">
    <source>
        <dbReference type="EMBL" id="KAI0058122.1"/>
    </source>
</evidence>
<gene>
    <name evidence="1" type="ORF">BV25DRAFT_1316550</name>
</gene>